<reference evidence="3" key="1">
    <citation type="journal article" date="2019" name="Int. J. Syst. Evol. Microbiol.">
        <title>The Global Catalogue of Microorganisms (GCM) 10K type strain sequencing project: providing services to taxonomists for standard genome sequencing and annotation.</title>
        <authorList>
            <consortium name="The Broad Institute Genomics Platform"/>
            <consortium name="The Broad Institute Genome Sequencing Center for Infectious Disease"/>
            <person name="Wu L."/>
            <person name="Ma J."/>
        </authorList>
    </citation>
    <scope>NUCLEOTIDE SEQUENCE [LARGE SCALE GENOMIC DNA]</scope>
    <source>
        <strain evidence="3">JCM 4866</strain>
    </source>
</reference>
<evidence type="ECO:0000313" key="2">
    <source>
        <dbReference type="EMBL" id="GGX05006.1"/>
    </source>
</evidence>
<feature type="region of interest" description="Disordered" evidence="1">
    <location>
        <begin position="40"/>
        <end position="59"/>
    </location>
</feature>
<evidence type="ECO:0000256" key="1">
    <source>
        <dbReference type="SAM" id="MobiDB-lite"/>
    </source>
</evidence>
<sequence>MNADAARRLARAYRAAGGRAVVTGPESFSMLFATALNWPAPSPSRSFRTSLSAADPLDV</sequence>
<comment type="caution">
    <text evidence="2">The sequence shown here is derived from an EMBL/GenBank/DDBJ whole genome shotgun (WGS) entry which is preliminary data.</text>
</comment>
<proteinExistence type="predicted"/>
<keyword evidence="3" id="KW-1185">Reference proteome</keyword>
<feature type="compositionally biased region" description="Polar residues" evidence="1">
    <location>
        <begin position="43"/>
        <end position="52"/>
    </location>
</feature>
<dbReference type="Proteomes" id="UP000617743">
    <property type="component" value="Unassembled WGS sequence"/>
</dbReference>
<evidence type="ECO:0000313" key="3">
    <source>
        <dbReference type="Proteomes" id="UP000617743"/>
    </source>
</evidence>
<gene>
    <name evidence="2" type="ORF">GCM10010383_38780</name>
</gene>
<protein>
    <submittedName>
        <fullName evidence="2">Uncharacterized protein</fullName>
    </submittedName>
</protein>
<organism evidence="2 3">
    <name type="scientific">Streptomyces lomondensis</name>
    <dbReference type="NCBI Taxonomy" id="68229"/>
    <lineage>
        <taxon>Bacteria</taxon>
        <taxon>Bacillati</taxon>
        <taxon>Actinomycetota</taxon>
        <taxon>Actinomycetes</taxon>
        <taxon>Kitasatosporales</taxon>
        <taxon>Streptomycetaceae</taxon>
        <taxon>Streptomyces</taxon>
    </lineage>
</organism>
<name>A0ABQ2X8V9_9ACTN</name>
<accession>A0ABQ2X8V9</accession>
<dbReference type="EMBL" id="BMWC01000005">
    <property type="protein sequence ID" value="GGX05006.1"/>
    <property type="molecule type" value="Genomic_DNA"/>
</dbReference>